<evidence type="ECO:0000313" key="2">
    <source>
        <dbReference type="EMBL" id="KAK9712984.1"/>
    </source>
</evidence>
<keyword evidence="1" id="KW-0175">Coiled coil</keyword>
<sequence length="590" mass="69147">MEKKSETDPTNIPIIDLTKEELEEQYSTLVIQYSKLQRELENKSQQNHDYKRELTRLTTLEAEYLSEIESLQSAEKKECDRLKLKIQNLEEEKTEANNRNNALSEQIEQLELSIFKKDEEIIKLQEEFKSISDNLNSSDNKNELEELQLQNIDLKQQISEFDEKLAETIAYYKKQQVENEERIYSVQEDLQKLNENYECKKEELDEAKVLIETLQEDLMLTKSELEASKTKPLQDGSQGNSLFAEVDDRRLELQDRMALMKSQYLEMKQERSKLLSQIASLNSRNAMLCQRWDSEIKNRTDDDDKLEQAYRARIDVLESELSACREEISVRQKILAKNLDSGEVEFMENMLDAKNKDIIKLRKEIDDFSLTRMALSRQLRDCNREMMNWRAKATKSESVFGKLQAEMEELKLSKTSETIAGNQRISTICMRCSQSKKSQSYSTLSQPKLKDVVENLCRISDVGIYDDRFRTVDCSRQIKRSNLRESESNFRSDCDISEDGKENIVSVKKSQLEYDNGVKKVQFTEETVDNSNKKNGKLKKTGRIIHCKPIVLKKKMKQEILHYYKYRCTPRIKSVARRYPSIDEEKDVPL</sequence>
<dbReference type="AlphaFoldDB" id="A0AAW1K5A2"/>
<gene>
    <name evidence="2" type="ORF">QE152_g24596</name>
</gene>
<organism evidence="2 3">
    <name type="scientific">Popillia japonica</name>
    <name type="common">Japanese beetle</name>
    <dbReference type="NCBI Taxonomy" id="7064"/>
    <lineage>
        <taxon>Eukaryota</taxon>
        <taxon>Metazoa</taxon>
        <taxon>Ecdysozoa</taxon>
        <taxon>Arthropoda</taxon>
        <taxon>Hexapoda</taxon>
        <taxon>Insecta</taxon>
        <taxon>Pterygota</taxon>
        <taxon>Neoptera</taxon>
        <taxon>Endopterygota</taxon>
        <taxon>Coleoptera</taxon>
        <taxon>Polyphaga</taxon>
        <taxon>Scarabaeiformia</taxon>
        <taxon>Scarabaeidae</taxon>
        <taxon>Rutelinae</taxon>
        <taxon>Popillia</taxon>
    </lineage>
</organism>
<evidence type="ECO:0000313" key="3">
    <source>
        <dbReference type="Proteomes" id="UP001458880"/>
    </source>
</evidence>
<proteinExistence type="predicted"/>
<evidence type="ECO:0000256" key="1">
    <source>
        <dbReference type="SAM" id="Coils"/>
    </source>
</evidence>
<name>A0AAW1K5A2_POPJA</name>
<dbReference type="Proteomes" id="UP001458880">
    <property type="component" value="Unassembled WGS sequence"/>
</dbReference>
<accession>A0AAW1K5A2</accession>
<protein>
    <submittedName>
        <fullName evidence="2">Uncharacterized protein</fullName>
    </submittedName>
</protein>
<dbReference type="EMBL" id="JASPKY010000254">
    <property type="protein sequence ID" value="KAK9712984.1"/>
    <property type="molecule type" value="Genomic_DNA"/>
</dbReference>
<feature type="coiled-coil region" evidence="1">
    <location>
        <begin position="19"/>
        <end position="392"/>
    </location>
</feature>
<reference evidence="2 3" key="1">
    <citation type="journal article" date="2024" name="BMC Genomics">
        <title>De novo assembly and annotation of Popillia japonica's genome with initial clues to its potential as an invasive pest.</title>
        <authorList>
            <person name="Cucini C."/>
            <person name="Boschi S."/>
            <person name="Funari R."/>
            <person name="Cardaioli E."/>
            <person name="Iannotti N."/>
            <person name="Marturano G."/>
            <person name="Paoli F."/>
            <person name="Bruttini M."/>
            <person name="Carapelli A."/>
            <person name="Frati F."/>
            <person name="Nardi F."/>
        </authorList>
    </citation>
    <scope>NUCLEOTIDE SEQUENCE [LARGE SCALE GENOMIC DNA]</scope>
    <source>
        <strain evidence="2">DMR45628</strain>
    </source>
</reference>
<comment type="caution">
    <text evidence="2">The sequence shown here is derived from an EMBL/GenBank/DDBJ whole genome shotgun (WGS) entry which is preliminary data.</text>
</comment>
<keyword evidence="3" id="KW-1185">Reference proteome</keyword>